<evidence type="ECO:0000256" key="4">
    <source>
        <dbReference type="ARBA" id="ARBA00022729"/>
    </source>
</evidence>
<dbReference type="SUPFAM" id="SSF53850">
    <property type="entry name" value="Periplasmic binding protein-like II"/>
    <property type="match status" value="1"/>
</dbReference>
<sequence>MLGLSIAGGLLASGWGGDARAATVTLACGAVGIEYEDCRAAAEEWGAQTGNTVLTFPMPNNSAKRLDLYRAVMAEGTGKIDVFLIDVVWPAVVGDDLIDLRPYLGEAAKDHVQEIIENNTVDGELKAIPMFMDAGYLLYRRDLLDKYGREVPKTWDELADTARLIQEGERGEGNTELWGLVFQGRDYEGLTCNALEWIYSHGGGRIVEPDGTVTINNPRAVAALDKVAGWMGDIVSPDVLDYDEEETRYAFQAGNAVFMRNWPYVWTLLNSPLSAVSGDVGIAPLPGGSEGHAAGTLGGWQLGVSKASANPKEAADLIGFLTSRKLQKERAIEASYGPSRPDLYRDPELQAAVDFLPDVADLDFVYRPSTTTGTAYNAVSQVFSAEVHALLSGRTDAATAAQTIEGALEELKAGAW</sequence>
<keyword evidence="4" id="KW-0732">Signal</keyword>
<comment type="subcellular location">
    <subcellularLocation>
        <location evidence="1">Periplasm</location>
    </subcellularLocation>
</comment>
<dbReference type="CDD" id="cd14750">
    <property type="entry name" value="PBP2_TMBP"/>
    <property type="match status" value="1"/>
</dbReference>
<organism evidence="6 7">
    <name type="scientific">Acuticoccus mangrovi</name>
    <dbReference type="NCBI Taxonomy" id="2796142"/>
    <lineage>
        <taxon>Bacteria</taxon>
        <taxon>Pseudomonadati</taxon>
        <taxon>Pseudomonadota</taxon>
        <taxon>Alphaproteobacteria</taxon>
        <taxon>Hyphomicrobiales</taxon>
        <taxon>Amorphaceae</taxon>
        <taxon>Acuticoccus</taxon>
    </lineage>
</organism>
<protein>
    <submittedName>
        <fullName evidence="6">ABC transporter substrate-binding protein</fullName>
    </submittedName>
</protein>
<dbReference type="AlphaFoldDB" id="A0A934IP91"/>
<comment type="similarity">
    <text evidence="2">Belongs to the bacterial solute-binding protein 1 family.</text>
</comment>
<dbReference type="PANTHER" id="PTHR43649:SF34">
    <property type="entry name" value="ABC TRANSPORTER PERIPLASMIC-BINDING PROTEIN YCJN-RELATED"/>
    <property type="match status" value="1"/>
</dbReference>
<dbReference type="EMBL" id="JAEKJA010000007">
    <property type="protein sequence ID" value="MBJ3776136.1"/>
    <property type="molecule type" value="Genomic_DNA"/>
</dbReference>
<dbReference type="GO" id="GO:0042597">
    <property type="term" value="C:periplasmic space"/>
    <property type="evidence" value="ECO:0007669"/>
    <property type="project" value="UniProtKB-SubCell"/>
</dbReference>
<keyword evidence="7" id="KW-1185">Reference proteome</keyword>
<reference evidence="6" key="1">
    <citation type="submission" date="2020-12" db="EMBL/GenBank/DDBJ databases">
        <title>Bacterial taxonomy.</title>
        <authorList>
            <person name="Pan X."/>
        </authorList>
    </citation>
    <scope>NUCLEOTIDE SEQUENCE</scope>
    <source>
        <strain evidence="6">B2012</strain>
    </source>
</reference>
<keyword evidence="3" id="KW-0813">Transport</keyword>
<dbReference type="Proteomes" id="UP000609531">
    <property type="component" value="Unassembled WGS sequence"/>
</dbReference>
<evidence type="ECO:0000256" key="2">
    <source>
        <dbReference type="ARBA" id="ARBA00008520"/>
    </source>
</evidence>
<evidence type="ECO:0000313" key="7">
    <source>
        <dbReference type="Proteomes" id="UP000609531"/>
    </source>
</evidence>
<name>A0A934IP91_9HYPH</name>
<dbReference type="Gene3D" id="3.40.190.10">
    <property type="entry name" value="Periplasmic binding protein-like II"/>
    <property type="match status" value="2"/>
</dbReference>
<evidence type="ECO:0000256" key="3">
    <source>
        <dbReference type="ARBA" id="ARBA00022448"/>
    </source>
</evidence>
<dbReference type="Pfam" id="PF01547">
    <property type="entry name" value="SBP_bac_1"/>
    <property type="match status" value="1"/>
</dbReference>
<gene>
    <name evidence="6" type="ORF">JCR33_10585</name>
</gene>
<evidence type="ECO:0000256" key="5">
    <source>
        <dbReference type="ARBA" id="ARBA00022764"/>
    </source>
</evidence>
<comment type="caution">
    <text evidence="6">The sequence shown here is derived from an EMBL/GenBank/DDBJ whole genome shotgun (WGS) entry which is preliminary data.</text>
</comment>
<dbReference type="InterPro" id="IPR006059">
    <property type="entry name" value="SBP"/>
</dbReference>
<evidence type="ECO:0000313" key="6">
    <source>
        <dbReference type="EMBL" id="MBJ3776136.1"/>
    </source>
</evidence>
<evidence type="ECO:0000256" key="1">
    <source>
        <dbReference type="ARBA" id="ARBA00004418"/>
    </source>
</evidence>
<dbReference type="InterPro" id="IPR050490">
    <property type="entry name" value="Bact_solute-bd_prot1"/>
</dbReference>
<dbReference type="PANTHER" id="PTHR43649">
    <property type="entry name" value="ARABINOSE-BINDING PROTEIN-RELATED"/>
    <property type="match status" value="1"/>
</dbReference>
<accession>A0A934IP91</accession>
<proteinExistence type="inferred from homology"/>
<keyword evidence="5" id="KW-0574">Periplasm</keyword>